<keyword evidence="2" id="KW-1185">Reference proteome</keyword>
<organism evidence="1 2">
    <name type="scientific">Pseudomonas phage MR15</name>
    <dbReference type="NCBI Taxonomy" id="2711179"/>
    <lineage>
        <taxon>Viruses</taxon>
        <taxon>Duplodnaviria</taxon>
        <taxon>Heunggongvirae</taxon>
        <taxon>Uroviricota</taxon>
        <taxon>Caudoviricetes</taxon>
        <taxon>Readingvirus</taxon>
        <taxon>Readingvirus MR15</taxon>
    </lineage>
</organism>
<reference evidence="1 2" key="1">
    <citation type="journal article" date="2020" name="Microb. Biotechnol.">
        <title>Phage biocontrol to combat Pseudomonas syringae pathogens causing disease in cherry.</title>
        <authorList>
            <person name="Rabiey M."/>
            <person name="Roy S.R."/>
            <person name="Holtappels D."/>
            <person name="Franceschetti L."/>
            <person name="Quilty B.J."/>
            <person name="Creeth R."/>
            <person name="Sundin G.W."/>
            <person name="Wagemans J."/>
            <person name="Lavigne R."/>
            <person name="Jackson R.W."/>
        </authorList>
    </citation>
    <scope>NUCLEOTIDE SEQUENCE [LARGE SCALE GENOMIC DNA]</scope>
</reference>
<evidence type="ECO:0000313" key="1">
    <source>
        <dbReference type="EMBL" id="QJD55296.1"/>
    </source>
</evidence>
<protein>
    <submittedName>
        <fullName evidence="1">Uncharacterized protein</fullName>
    </submittedName>
</protein>
<name>A0A6M3TE68_9CAUD</name>
<gene>
    <name evidence="1" type="ORF">Psm1vBMR15_gp82</name>
</gene>
<sequence>MTEQEKAVIEALSTAWNAFCALPCEHADDNDEFRRGIHILQRQVFARPARRQYNLPE</sequence>
<dbReference type="Proteomes" id="UP000503469">
    <property type="component" value="Segment"/>
</dbReference>
<accession>A0A6M3TE68</accession>
<proteinExistence type="predicted"/>
<dbReference type="EMBL" id="MT104475">
    <property type="protein sequence ID" value="QJD55296.1"/>
    <property type="molecule type" value="Genomic_DNA"/>
</dbReference>
<evidence type="ECO:0000313" key="2">
    <source>
        <dbReference type="Proteomes" id="UP000503469"/>
    </source>
</evidence>